<reference evidence="2 3" key="1">
    <citation type="submission" date="2020-08" db="EMBL/GenBank/DDBJ databases">
        <title>Plant Genome Project.</title>
        <authorList>
            <person name="Zhang R.-G."/>
        </authorList>
    </citation>
    <scope>NUCLEOTIDE SEQUENCE [LARGE SCALE GENOMIC DNA]</scope>
    <source>
        <strain evidence="2">WSP0</strain>
        <tissue evidence="2">Leaf</tissue>
    </source>
</reference>
<comment type="caution">
    <text evidence="2">The sequence shown here is derived from an EMBL/GenBank/DDBJ whole genome shotgun (WGS) entry which is preliminary data.</text>
</comment>
<name>A0AAV6HQG8_9ERIC</name>
<dbReference type="EMBL" id="JACTNZ010000013">
    <property type="protein sequence ID" value="KAG5516058.1"/>
    <property type="molecule type" value="Genomic_DNA"/>
</dbReference>
<accession>A0AAV6HQG8</accession>
<keyword evidence="3" id="KW-1185">Reference proteome</keyword>
<protein>
    <submittedName>
        <fullName evidence="2">Uncharacterized protein</fullName>
    </submittedName>
</protein>
<feature type="compositionally biased region" description="Basic and acidic residues" evidence="1">
    <location>
        <begin position="1"/>
        <end position="15"/>
    </location>
</feature>
<feature type="compositionally biased region" description="Polar residues" evidence="1">
    <location>
        <begin position="16"/>
        <end position="33"/>
    </location>
</feature>
<sequence>MKQTLDEADAKEMSSKDVSNADIQFSAPGTSNPKLLYNARGLSYPEGDPNMGYPVEALRSRYAQAPKTKPPTNEASQPPQPRPASPVHAPHNSQPSKPLDHSR</sequence>
<feature type="region of interest" description="Disordered" evidence="1">
    <location>
        <begin position="1"/>
        <end position="103"/>
    </location>
</feature>
<organism evidence="2 3">
    <name type="scientific">Rhododendron griersonianum</name>
    <dbReference type="NCBI Taxonomy" id="479676"/>
    <lineage>
        <taxon>Eukaryota</taxon>
        <taxon>Viridiplantae</taxon>
        <taxon>Streptophyta</taxon>
        <taxon>Embryophyta</taxon>
        <taxon>Tracheophyta</taxon>
        <taxon>Spermatophyta</taxon>
        <taxon>Magnoliopsida</taxon>
        <taxon>eudicotyledons</taxon>
        <taxon>Gunneridae</taxon>
        <taxon>Pentapetalae</taxon>
        <taxon>asterids</taxon>
        <taxon>Ericales</taxon>
        <taxon>Ericaceae</taxon>
        <taxon>Ericoideae</taxon>
        <taxon>Rhodoreae</taxon>
        <taxon>Rhododendron</taxon>
    </lineage>
</organism>
<dbReference type="AlphaFoldDB" id="A0AAV6HQG8"/>
<evidence type="ECO:0000313" key="3">
    <source>
        <dbReference type="Proteomes" id="UP000823749"/>
    </source>
</evidence>
<gene>
    <name evidence="2" type="ORF">RHGRI_036941</name>
</gene>
<evidence type="ECO:0000313" key="2">
    <source>
        <dbReference type="EMBL" id="KAG5516058.1"/>
    </source>
</evidence>
<dbReference type="Proteomes" id="UP000823749">
    <property type="component" value="Chromosome 13"/>
</dbReference>
<proteinExistence type="predicted"/>
<evidence type="ECO:0000256" key="1">
    <source>
        <dbReference type="SAM" id="MobiDB-lite"/>
    </source>
</evidence>